<evidence type="ECO:0000313" key="4">
    <source>
        <dbReference type="Proteomes" id="UP000677054"/>
    </source>
</evidence>
<gene>
    <name evidence="3" type="ORF">DSTB1V02_LOCUS1222</name>
</gene>
<dbReference type="SUPFAM" id="SSF51197">
    <property type="entry name" value="Clavaminate synthase-like"/>
    <property type="match status" value="1"/>
</dbReference>
<dbReference type="PANTHER" id="PTHR47990">
    <property type="entry name" value="2-OXOGLUTARATE (2OG) AND FE(II)-DEPENDENT OXYGENASE SUPERFAMILY PROTEIN-RELATED"/>
    <property type="match status" value="1"/>
</dbReference>
<reference evidence="3" key="1">
    <citation type="submission" date="2020-11" db="EMBL/GenBank/DDBJ databases">
        <authorList>
            <person name="Tran Van P."/>
        </authorList>
    </citation>
    <scope>NUCLEOTIDE SEQUENCE</scope>
</reference>
<dbReference type="PRINTS" id="PR00682">
    <property type="entry name" value="IPNSYNTHASE"/>
</dbReference>
<dbReference type="Gene3D" id="2.60.120.330">
    <property type="entry name" value="B-lactam Antibiotic, Isopenicillin N Synthase, Chain"/>
    <property type="match status" value="1"/>
</dbReference>
<dbReference type="InterPro" id="IPR005123">
    <property type="entry name" value="Oxoglu/Fe-dep_dioxygenase_dom"/>
</dbReference>
<dbReference type="EMBL" id="LR899627">
    <property type="protein sequence ID" value="CAD7241222.1"/>
    <property type="molecule type" value="Genomic_DNA"/>
</dbReference>
<dbReference type="EMBL" id="CAJPEV010000110">
    <property type="protein sequence ID" value="CAG0880738.1"/>
    <property type="molecule type" value="Genomic_DNA"/>
</dbReference>
<keyword evidence="1" id="KW-0408">Iron</keyword>
<accession>A0A7R8WZM3</accession>
<evidence type="ECO:0000256" key="1">
    <source>
        <dbReference type="RuleBase" id="RU003682"/>
    </source>
</evidence>
<evidence type="ECO:0000259" key="2">
    <source>
        <dbReference type="PROSITE" id="PS51471"/>
    </source>
</evidence>
<keyword evidence="1" id="KW-0479">Metal-binding</keyword>
<keyword evidence="1" id="KW-0560">Oxidoreductase</keyword>
<comment type="similarity">
    <text evidence="1">Belongs to the iron/ascorbate-dependent oxidoreductase family.</text>
</comment>
<proteinExistence type="inferred from homology"/>
<feature type="domain" description="Fe2OG dioxygenase" evidence="2">
    <location>
        <begin position="79"/>
        <end position="190"/>
    </location>
</feature>
<dbReference type="Proteomes" id="UP000677054">
    <property type="component" value="Unassembled WGS sequence"/>
</dbReference>
<sequence>MSLDESKREEIRETYDMRDFSPSALFPDQHVPKFRLVFEELYRECRTLGHRLLDYLGIGLGLEEGFLSGKHRNVGTEWNGTALRTLFYPPVSVPEEDYVIRCASHSDYGSLTLLFQDDVGGLEVQTKAGEWVEARPVPEAILINVGDLLELWTAGLYRATPHRVILGQRRKEDSERGKRFRQSIAFFFHPDNDVTVEPVVTAANSSRQWIPLNAWEHLKSRFTSTYDN</sequence>
<dbReference type="GO" id="GO:0016491">
    <property type="term" value="F:oxidoreductase activity"/>
    <property type="evidence" value="ECO:0007669"/>
    <property type="project" value="UniProtKB-KW"/>
</dbReference>
<name>A0A7R8WZM3_9CRUS</name>
<evidence type="ECO:0000313" key="3">
    <source>
        <dbReference type="EMBL" id="CAD7241222.1"/>
    </source>
</evidence>
<dbReference type="PROSITE" id="PS51471">
    <property type="entry name" value="FE2OG_OXY"/>
    <property type="match status" value="1"/>
</dbReference>
<dbReference type="AlphaFoldDB" id="A0A7R8WZM3"/>
<dbReference type="InterPro" id="IPR050231">
    <property type="entry name" value="Iron_ascorbate_oxido_reductase"/>
</dbReference>
<dbReference type="InterPro" id="IPR044861">
    <property type="entry name" value="IPNS-like_FE2OG_OXY"/>
</dbReference>
<dbReference type="GO" id="GO:0046872">
    <property type="term" value="F:metal ion binding"/>
    <property type="evidence" value="ECO:0007669"/>
    <property type="project" value="UniProtKB-KW"/>
</dbReference>
<organism evidence="3">
    <name type="scientific">Darwinula stevensoni</name>
    <dbReference type="NCBI Taxonomy" id="69355"/>
    <lineage>
        <taxon>Eukaryota</taxon>
        <taxon>Metazoa</taxon>
        <taxon>Ecdysozoa</taxon>
        <taxon>Arthropoda</taxon>
        <taxon>Crustacea</taxon>
        <taxon>Oligostraca</taxon>
        <taxon>Ostracoda</taxon>
        <taxon>Podocopa</taxon>
        <taxon>Podocopida</taxon>
        <taxon>Darwinulocopina</taxon>
        <taxon>Darwinuloidea</taxon>
        <taxon>Darwinulidae</taxon>
        <taxon>Darwinula</taxon>
    </lineage>
</organism>
<keyword evidence="4" id="KW-1185">Reference proteome</keyword>
<dbReference type="InterPro" id="IPR027443">
    <property type="entry name" value="IPNS-like_sf"/>
</dbReference>
<dbReference type="Pfam" id="PF03171">
    <property type="entry name" value="2OG-FeII_Oxy"/>
    <property type="match status" value="1"/>
</dbReference>
<protein>
    <recommendedName>
        <fullName evidence="2">Fe2OG dioxygenase domain-containing protein</fullName>
    </recommendedName>
</protein>
<dbReference type="OrthoDB" id="288590at2759"/>